<accession>A0A9D9E829</accession>
<reference evidence="1" key="2">
    <citation type="journal article" date="2021" name="PeerJ">
        <title>Extensive microbial diversity within the chicken gut microbiome revealed by metagenomics and culture.</title>
        <authorList>
            <person name="Gilroy R."/>
            <person name="Ravi A."/>
            <person name="Getino M."/>
            <person name="Pursley I."/>
            <person name="Horton D.L."/>
            <person name="Alikhan N.F."/>
            <person name="Baker D."/>
            <person name="Gharbi K."/>
            <person name="Hall N."/>
            <person name="Watson M."/>
            <person name="Adriaenssens E.M."/>
            <person name="Foster-Nyarko E."/>
            <person name="Jarju S."/>
            <person name="Secka A."/>
            <person name="Antonio M."/>
            <person name="Oren A."/>
            <person name="Chaudhuri R.R."/>
            <person name="La Ragione R."/>
            <person name="Hildebrand F."/>
            <person name="Pallen M.J."/>
        </authorList>
    </citation>
    <scope>NUCLEOTIDE SEQUENCE</scope>
    <source>
        <strain evidence="1">11167</strain>
    </source>
</reference>
<dbReference type="AlphaFoldDB" id="A0A9D9E829"/>
<gene>
    <name evidence="1" type="ORF">IAC42_04580</name>
</gene>
<organism evidence="1 2">
    <name type="scientific">Candidatus Aphodenecus pullistercoris</name>
    <dbReference type="NCBI Taxonomy" id="2840669"/>
    <lineage>
        <taxon>Bacteria</taxon>
        <taxon>Pseudomonadati</taxon>
        <taxon>Spirochaetota</taxon>
        <taxon>Spirochaetia</taxon>
        <taxon>Spirochaetales</taxon>
        <taxon>Candidatus Aphodenecus</taxon>
    </lineage>
</organism>
<reference evidence="1" key="1">
    <citation type="submission" date="2020-10" db="EMBL/GenBank/DDBJ databases">
        <authorList>
            <person name="Gilroy R."/>
        </authorList>
    </citation>
    <scope>NUCLEOTIDE SEQUENCE</scope>
    <source>
        <strain evidence="1">11167</strain>
    </source>
</reference>
<proteinExistence type="predicted"/>
<evidence type="ECO:0000313" key="2">
    <source>
        <dbReference type="Proteomes" id="UP000823633"/>
    </source>
</evidence>
<name>A0A9D9E829_9SPIR</name>
<sequence length="138" mass="15523">MLFTVNLLSPIEYEARSFDFADVEALEIGQELCLLCKHGYDDVIFTLTPLWSGWREAWSAEEKALIEAGQPVAHREGYELAIPGGRYTLLQTIPAEDWTALRKECYQLAGTSAQGEVYVRFIKEGPLECVMQLLIPAP</sequence>
<comment type="caution">
    <text evidence="1">The sequence shown here is derived from an EMBL/GenBank/DDBJ whole genome shotgun (WGS) entry which is preliminary data.</text>
</comment>
<dbReference type="EMBL" id="JADIMU010000028">
    <property type="protein sequence ID" value="MBO8443016.1"/>
    <property type="molecule type" value="Genomic_DNA"/>
</dbReference>
<evidence type="ECO:0000313" key="1">
    <source>
        <dbReference type="EMBL" id="MBO8443016.1"/>
    </source>
</evidence>
<protein>
    <submittedName>
        <fullName evidence="1">Uncharacterized protein</fullName>
    </submittedName>
</protein>
<dbReference type="Proteomes" id="UP000823633">
    <property type="component" value="Unassembled WGS sequence"/>
</dbReference>